<reference evidence="1" key="1">
    <citation type="submission" date="2009-02" db="EMBL/GenBank/DDBJ databases">
        <title>The Genome Sequence of Ajellomyces capsulatus strain G186AR.</title>
        <authorList>
            <consortium name="The Broad Institute Genome Sequencing Platform"/>
            <person name="Champion M."/>
            <person name="Cuomo C."/>
            <person name="Ma L.-J."/>
            <person name="Henn M.R."/>
            <person name="Sil A."/>
            <person name="Goldman B."/>
            <person name="Young S.K."/>
            <person name="Kodira C.D."/>
            <person name="Zeng Q."/>
            <person name="Koehrsen M."/>
            <person name="Alvarado L."/>
            <person name="Berlin A."/>
            <person name="Borenstein D."/>
            <person name="Chen Z."/>
            <person name="Engels R."/>
            <person name="Freedman E."/>
            <person name="Gellesch M."/>
            <person name="Goldberg J."/>
            <person name="Griggs A."/>
            <person name="Gujja S."/>
            <person name="Heiman D."/>
            <person name="Hepburn T."/>
            <person name="Howarth C."/>
            <person name="Jen D."/>
            <person name="Larson L."/>
            <person name="Lewis B."/>
            <person name="Mehta T."/>
            <person name="Park D."/>
            <person name="Pearson M."/>
            <person name="Roberts A."/>
            <person name="Saif S."/>
            <person name="Shea T."/>
            <person name="Shenoy N."/>
            <person name="Sisk P."/>
            <person name="Stolte C."/>
            <person name="Sykes S."/>
            <person name="Walk T."/>
            <person name="White J."/>
            <person name="Yandava C."/>
            <person name="Klein B."/>
            <person name="McEwen J.G."/>
            <person name="Puccia R."/>
            <person name="Goldman G.H."/>
            <person name="Felipe M.S."/>
            <person name="Nino-Vega G."/>
            <person name="San-Blas G."/>
            <person name="Taylor J."/>
            <person name="Mendoza L."/>
            <person name="Galagan J."/>
            <person name="Nusbaum C."/>
            <person name="Birren B."/>
        </authorList>
    </citation>
    <scope>NUCLEOTIDE SEQUENCE</scope>
    <source>
        <strain evidence="1">G186AR</strain>
    </source>
</reference>
<protein>
    <submittedName>
        <fullName evidence="1">Uncharacterized protein</fullName>
    </submittedName>
</protein>
<keyword evidence="2" id="KW-1185">Reference proteome</keyword>
<evidence type="ECO:0000313" key="1">
    <source>
        <dbReference type="EMBL" id="EEH05316.1"/>
    </source>
</evidence>
<accession>C0NTF5</accession>
<evidence type="ECO:0000313" key="2">
    <source>
        <dbReference type="Proteomes" id="UP000001631"/>
    </source>
</evidence>
<sequence>MGNNQEVDGLQGHFPYRHKVKIGAHMVTSIEELKAVWRNNLRGRMGDSARDPGIPVVRGSGRLLWNAPRTQGTTRDAPDDAHEILTQIPVRHKPLIRPGRPQQRPFLESLSLDTRWNPWKLDSHRLYTCPPAETSSGGRGDGGAQREVELEYRRCFPRQLIVGVGAAAPPREHRMHLRFLQVAPVIFTQPRASHPIVANRSAGIQSAAKKFFVHVTDIRFNHAAGLMGEQSTQDPSSPYPGFEQGILHSALPLDGRLDKPGSRIDHTIFGHICLLLDGLLLTNNLFNIRHLLDSAFDAHTGCRVLASAEYEYVGTSLQTRRDVHRDGDQQGSAEEIIFRTTSENFQISYLCWRA</sequence>
<dbReference type="VEuPathDB" id="FungiDB:I7I50_05665"/>
<proteinExistence type="predicted"/>
<name>C0NTF5_AJECG</name>
<dbReference type="InParanoid" id="C0NTF5"/>
<gene>
    <name evidence="1" type="ORF">HCBG_06435</name>
</gene>
<dbReference type="RefSeq" id="XP_045285797.1">
    <property type="nucleotide sequence ID" value="XM_045433484.1"/>
</dbReference>
<organism evidence="1 2">
    <name type="scientific">Ajellomyces capsulatus (strain G186AR / H82 / ATCC MYA-2454 / RMSCC 2432)</name>
    <name type="common">Darling's disease fungus</name>
    <name type="synonym">Histoplasma capsulatum</name>
    <dbReference type="NCBI Taxonomy" id="447093"/>
    <lineage>
        <taxon>Eukaryota</taxon>
        <taxon>Fungi</taxon>
        <taxon>Dikarya</taxon>
        <taxon>Ascomycota</taxon>
        <taxon>Pezizomycotina</taxon>
        <taxon>Eurotiomycetes</taxon>
        <taxon>Eurotiomycetidae</taxon>
        <taxon>Onygenales</taxon>
        <taxon>Ajellomycetaceae</taxon>
        <taxon>Histoplasma</taxon>
    </lineage>
</organism>
<dbReference type="GeneID" id="69039451"/>
<dbReference type="EMBL" id="GG663371">
    <property type="protein sequence ID" value="EEH05316.1"/>
    <property type="molecule type" value="Genomic_DNA"/>
</dbReference>
<dbReference type="HOGENOM" id="CLU_782959_0_0_1"/>
<dbReference type="Proteomes" id="UP000001631">
    <property type="component" value="Unassembled WGS sequence"/>
</dbReference>
<dbReference type="AlphaFoldDB" id="C0NTF5"/>